<dbReference type="Gene3D" id="1.10.8.60">
    <property type="match status" value="1"/>
</dbReference>
<comment type="caution">
    <text evidence="6">The sequence shown here is derived from an EMBL/GenBank/DDBJ whole genome shotgun (WGS) entry which is preliminary data.</text>
</comment>
<dbReference type="Gene3D" id="3.40.50.300">
    <property type="entry name" value="P-loop containing nucleotide triphosphate hydrolases"/>
    <property type="match status" value="1"/>
</dbReference>
<reference evidence="6 7" key="1">
    <citation type="submission" date="2018-09" db="EMBL/GenBank/DDBJ databases">
        <title>A high-quality reference genome of wild soybean provides a powerful tool to mine soybean genomes.</title>
        <authorList>
            <person name="Xie M."/>
            <person name="Chung C.Y.L."/>
            <person name="Li M.-W."/>
            <person name="Wong F.-L."/>
            <person name="Chan T.-F."/>
            <person name="Lam H.-M."/>
        </authorList>
    </citation>
    <scope>NUCLEOTIDE SEQUENCE [LARGE SCALE GENOMIC DNA]</scope>
    <source>
        <strain evidence="7">cv. W05</strain>
        <tissue evidence="6">Hypocotyl of etiolated seedlings</tissue>
    </source>
</reference>
<evidence type="ECO:0000256" key="1">
    <source>
        <dbReference type="ARBA" id="ARBA00006914"/>
    </source>
</evidence>
<keyword evidence="7" id="KW-1185">Reference proteome</keyword>
<proteinExistence type="inferred from homology"/>
<evidence type="ECO:0000256" key="3">
    <source>
        <dbReference type="ARBA" id="ARBA00022840"/>
    </source>
</evidence>
<dbReference type="GO" id="GO:0051301">
    <property type="term" value="P:cell division"/>
    <property type="evidence" value="ECO:0007669"/>
    <property type="project" value="UniProtKB-KW"/>
</dbReference>
<gene>
    <name evidence="6" type="ORF">D0Y65_040590</name>
</gene>
<dbReference type="PROSITE" id="PS00674">
    <property type="entry name" value="AAA"/>
    <property type="match status" value="1"/>
</dbReference>
<keyword evidence="6" id="KW-0131">Cell cycle</keyword>
<accession>A0A445GS50</accession>
<dbReference type="InterPro" id="IPR050221">
    <property type="entry name" value="26S_Proteasome_ATPase"/>
</dbReference>
<dbReference type="PANTHER" id="PTHR23073">
    <property type="entry name" value="26S PROTEASOME REGULATORY SUBUNIT"/>
    <property type="match status" value="1"/>
</dbReference>
<dbReference type="EMBL" id="QZWG01000015">
    <property type="protein sequence ID" value="RZB64101.1"/>
    <property type="molecule type" value="Genomic_DNA"/>
</dbReference>
<dbReference type="InterPro" id="IPR003959">
    <property type="entry name" value="ATPase_AAA_core"/>
</dbReference>
<comment type="similarity">
    <text evidence="1 4">Belongs to the AAA ATPase family.</text>
</comment>
<sequence>MERLARSARTWRWHWRSFSSFQTLASRSSPPSSFPKFASSWSTSSSVSSSRVLREDYSLLPVVLAGIFGTGFVEAAYADNGAVDVQESAKKERERIEELLRSRGIRYGSYPRFTVSVKGQKVSIKFQIPPNCEVSQLIANLTAHLGTKAEGHGGGSDMLLRAWDSTVAWQLTLTHPSKLKHIQGNNLSSTDIIADDRDLCILIFHSLIGSDKAEIEFIKQGDLSPEELDAFVSVLQLAGNKLGQRNTLERKPREETEKVPSVDKSISDLEGMGVRIYGLDEPVGISNDGEISWDNIAGYEHQKRVVEDTILLALHSPEVYDDIARGTRHKFESNRPRAVLFEGPPGTGKTSCARVIANQAGVPLLYVPLEAIMSEFYGKSERLLGKVFSLANTLPNGAIIFLDEIDSFAAARDNEMHEATRRILSVLLRQIDGFEQDKKVVVIAATNRKEDLDPALISRFDSMIAFGLPDHQNRQEIASKYAKHLSKPELDELARVTEDMSGRDIRDVCQQAERSWASKIIRGQVPKEGEKAQLPPLQEYIECATSRQEALHSAAANRKFAGSFRRRNRISSD</sequence>
<evidence type="ECO:0000313" key="6">
    <source>
        <dbReference type="EMBL" id="RZB64101.1"/>
    </source>
</evidence>
<evidence type="ECO:0000313" key="7">
    <source>
        <dbReference type="Proteomes" id="UP000289340"/>
    </source>
</evidence>
<dbReference type="GO" id="GO:0000502">
    <property type="term" value="C:proteasome complex"/>
    <property type="evidence" value="ECO:0007669"/>
    <property type="project" value="UniProtKB-ARBA"/>
</dbReference>
<dbReference type="InterPro" id="IPR003960">
    <property type="entry name" value="ATPase_AAA_CS"/>
</dbReference>
<dbReference type="GO" id="GO:0016887">
    <property type="term" value="F:ATP hydrolysis activity"/>
    <property type="evidence" value="ECO:0007669"/>
    <property type="project" value="InterPro"/>
</dbReference>
<dbReference type="GO" id="GO:0005524">
    <property type="term" value="F:ATP binding"/>
    <property type="evidence" value="ECO:0007669"/>
    <property type="project" value="UniProtKB-KW"/>
</dbReference>
<name>A0A445GS50_GLYSO</name>
<dbReference type="CDD" id="cd19481">
    <property type="entry name" value="RecA-like_protease"/>
    <property type="match status" value="1"/>
</dbReference>
<keyword evidence="2 4" id="KW-0547">Nucleotide-binding</keyword>
<protein>
    <submittedName>
        <fullName evidence="6">Cell division cycle protein 48-like isoform A</fullName>
    </submittedName>
</protein>
<organism evidence="6 7">
    <name type="scientific">Glycine soja</name>
    <name type="common">Wild soybean</name>
    <dbReference type="NCBI Taxonomy" id="3848"/>
    <lineage>
        <taxon>Eukaryota</taxon>
        <taxon>Viridiplantae</taxon>
        <taxon>Streptophyta</taxon>
        <taxon>Embryophyta</taxon>
        <taxon>Tracheophyta</taxon>
        <taxon>Spermatophyta</taxon>
        <taxon>Magnoliopsida</taxon>
        <taxon>eudicotyledons</taxon>
        <taxon>Gunneridae</taxon>
        <taxon>Pentapetalae</taxon>
        <taxon>rosids</taxon>
        <taxon>fabids</taxon>
        <taxon>Fabales</taxon>
        <taxon>Fabaceae</taxon>
        <taxon>Papilionoideae</taxon>
        <taxon>50 kb inversion clade</taxon>
        <taxon>NPAAA clade</taxon>
        <taxon>indigoferoid/millettioid clade</taxon>
        <taxon>Phaseoleae</taxon>
        <taxon>Glycine</taxon>
        <taxon>Glycine subgen. Soja</taxon>
    </lineage>
</organism>
<feature type="domain" description="AAA+ ATPase" evidence="5">
    <location>
        <begin position="335"/>
        <end position="470"/>
    </location>
</feature>
<dbReference type="Proteomes" id="UP000289340">
    <property type="component" value="Chromosome 15"/>
</dbReference>
<dbReference type="SMART" id="SM00382">
    <property type="entry name" value="AAA"/>
    <property type="match status" value="1"/>
</dbReference>
<dbReference type="SMR" id="A0A445GS50"/>
<evidence type="ECO:0000256" key="2">
    <source>
        <dbReference type="ARBA" id="ARBA00022741"/>
    </source>
</evidence>
<keyword evidence="3 4" id="KW-0067">ATP-binding</keyword>
<dbReference type="InterPro" id="IPR027417">
    <property type="entry name" value="P-loop_NTPase"/>
</dbReference>
<dbReference type="AlphaFoldDB" id="A0A445GS50"/>
<keyword evidence="6" id="KW-0132">Cell division</keyword>
<dbReference type="InterPro" id="IPR003593">
    <property type="entry name" value="AAA+_ATPase"/>
</dbReference>
<evidence type="ECO:0000256" key="4">
    <source>
        <dbReference type="RuleBase" id="RU003651"/>
    </source>
</evidence>
<dbReference type="Gramene" id="XM_028348594.1">
    <property type="protein sequence ID" value="XP_028204395.1"/>
    <property type="gene ID" value="LOC114388223"/>
</dbReference>
<dbReference type="Pfam" id="PF00004">
    <property type="entry name" value="AAA"/>
    <property type="match status" value="1"/>
</dbReference>
<evidence type="ECO:0000259" key="5">
    <source>
        <dbReference type="SMART" id="SM00382"/>
    </source>
</evidence>
<dbReference type="SUPFAM" id="SSF52540">
    <property type="entry name" value="P-loop containing nucleoside triphosphate hydrolases"/>
    <property type="match status" value="1"/>
</dbReference>